<dbReference type="PANTHER" id="PTHR16466">
    <property type="entry name" value="TELOMERE REPEAT-BINDING FACTOR 2-INTERACTING PROTEIN 1"/>
    <property type="match status" value="1"/>
</dbReference>
<name>A0A9W4N576_PENOL</name>
<dbReference type="InterPro" id="IPR015010">
    <property type="entry name" value="TERF2IP_Myb"/>
</dbReference>
<comment type="subunit">
    <text evidence="8">Homodimer.</text>
</comment>
<dbReference type="InterPro" id="IPR009057">
    <property type="entry name" value="Homeodomain-like_sf"/>
</dbReference>
<dbReference type="InterPro" id="IPR038104">
    <property type="entry name" value="Rap1_C_sf"/>
</dbReference>
<dbReference type="Pfam" id="PF16589">
    <property type="entry name" value="BRCT_2"/>
    <property type="match status" value="1"/>
</dbReference>
<evidence type="ECO:0000259" key="10">
    <source>
        <dbReference type="Pfam" id="PF08914"/>
    </source>
</evidence>
<evidence type="ECO:0000259" key="12">
    <source>
        <dbReference type="Pfam" id="PF16589"/>
    </source>
</evidence>
<dbReference type="InterPro" id="IPR001357">
    <property type="entry name" value="BRCT_dom"/>
</dbReference>
<evidence type="ECO:0000256" key="2">
    <source>
        <dbReference type="ARBA" id="ARBA00022454"/>
    </source>
</evidence>
<keyword evidence="6" id="KW-0804">Transcription</keyword>
<keyword evidence="14" id="KW-1185">Reference proteome</keyword>
<feature type="compositionally biased region" description="Pro residues" evidence="9">
    <location>
        <begin position="477"/>
        <end position="494"/>
    </location>
</feature>
<evidence type="ECO:0000256" key="8">
    <source>
        <dbReference type="RuleBase" id="RU367107"/>
    </source>
</evidence>
<evidence type="ECO:0000256" key="9">
    <source>
        <dbReference type="SAM" id="MobiDB-lite"/>
    </source>
</evidence>
<keyword evidence="5" id="KW-0010">Activator</keyword>
<dbReference type="GO" id="GO:0042162">
    <property type="term" value="F:telomeric DNA binding"/>
    <property type="evidence" value="ECO:0007669"/>
    <property type="project" value="TreeGrafter"/>
</dbReference>
<dbReference type="CDD" id="cd11655">
    <property type="entry name" value="rap1_myb-like"/>
    <property type="match status" value="1"/>
</dbReference>
<evidence type="ECO:0000259" key="11">
    <source>
        <dbReference type="Pfam" id="PF11626"/>
    </source>
</evidence>
<dbReference type="CDD" id="cd11653">
    <property type="entry name" value="rap1_RCT"/>
    <property type="match status" value="1"/>
</dbReference>
<reference evidence="13" key="1">
    <citation type="submission" date="2021-07" db="EMBL/GenBank/DDBJ databases">
        <authorList>
            <person name="Branca A.L. A."/>
        </authorList>
    </citation>
    <scope>NUCLEOTIDE SEQUENCE</scope>
</reference>
<dbReference type="EMBL" id="CAJVOS010000082">
    <property type="protein sequence ID" value="CAG8267449.1"/>
    <property type="molecule type" value="Genomic_DNA"/>
</dbReference>
<dbReference type="Pfam" id="PF11626">
    <property type="entry name" value="Rap1_C"/>
    <property type="match status" value="1"/>
</dbReference>
<feature type="compositionally biased region" description="Basic and acidic residues" evidence="9">
    <location>
        <begin position="547"/>
        <end position="560"/>
    </location>
</feature>
<evidence type="ECO:0000256" key="3">
    <source>
        <dbReference type="ARBA" id="ARBA00022895"/>
    </source>
</evidence>
<dbReference type="Gene3D" id="1.10.10.2170">
    <property type="match status" value="1"/>
</dbReference>
<evidence type="ECO:0000256" key="1">
    <source>
        <dbReference type="ARBA" id="ARBA00010467"/>
    </source>
</evidence>
<dbReference type="OrthoDB" id="435460at2759"/>
<dbReference type="AlphaFoldDB" id="A0A9W4N576"/>
<feature type="domain" description="TERF2-interacting telomeric protein 1 Myb" evidence="10">
    <location>
        <begin position="169"/>
        <end position="194"/>
    </location>
</feature>
<evidence type="ECO:0000256" key="6">
    <source>
        <dbReference type="ARBA" id="ARBA00023163"/>
    </source>
</evidence>
<feature type="region of interest" description="Disordered" evidence="9">
    <location>
        <begin position="207"/>
        <end position="560"/>
    </location>
</feature>
<gene>
    <name evidence="13" type="ORF">POLS_LOCUS9148</name>
</gene>
<dbReference type="Pfam" id="PF08914">
    <property type="entry name" value="Myb_Rap1"/>
    <property type="match status" value="2"/>
</dbReference>
<dbReference type="PANTHER" id="PTHR16466:SF6">
    <property type="entry name" value="TELOMERIC REPEAT-BINDING FACTOR 2-INTERACTING PROTEIN 1"/>
    <property type="match status" value="1"/>
</dbReference>
<accession>A0A9W4N576</accession>
<feature type="compositionally biased region" description="Low complexity" evidence="9">
    <location>
        <begin position="285"/>
        <end position="297"/>
    </location>
</feature>
<proteinExistence type="inferred from homology"/>
<keyword evidence="7 8" id="KW-0539">Nucleus</keyword>
<feature type="compositionally biased region" description="Low complexity" evidence="9">
    <location>
        <begin position="459"/>
        <end position="475"/>
    </location>
</feature>
<evidence type="ECO:0000313" key="14">
    <source>
        <dbReference type="Proteomes" id="UP001153618"/>
    </source>
</evidence>
<dbReference type="InterPro" id="IPR021661">
    <property type="entry name" value="Rap1_C"/>
</dbReference>
<feature type="domain" description="BRCT" evidence="12">
    <location>
        <begin position="20"/>
        <end position="94"/>
    </location>
</feature>
<protein>
    <recommendedName>
        <fullName evidence="8">DNA-binding protein RAP1</fullName>
    </recommendedName>
</protein>
<evidence type="ECO:0000256" key="4">
    <source>
        <dbReference type="ARBA" id="ARBA00023015"/>
    </source>
</evidence>
<evidence type="ECO:0000313" key="13">
    <source>
        <dbReference type="EMBL" id="CAG8267449.1"/>
    </source>
</evidence>
<dbReference type="InterPro" id="IPR039595">
    <property type="entry name" value="TE2IP/Rap1"/>
</dbReference>
<comment type="function">
    <text evidence="8">Involved in the regulation of telomere length, clustering and has a specific role in telomere position effect (TPE).</text>
</comment>
<comment type="similarity">
    <text evidence="1 8">Belongs to the RAP1 family.</text>
</comment>
<comment type="caution">
    <text evidence="13">The sequence shown here is derived from an EMBL/GenBank/DDBJ whole genome shotgun (WGS) entry which is preliminary data.</text>
</comment>
<evidence type="ECO:0000256" key="5">
    <source>
        <dbReference type="ARBA" id="ARBA00023159"/>
    </source>
</evidence>
<keyword evidence="4" id="KW-0805">Transcription regulation</keyword>
<keyword evidence="2 8" id="KW-0158">Chromosome</keyword>
<comment type="subcellular location">
    <subcellularLocation>
        <location evidence="8">Nucleus</location>
    </subcellularLocation>
    <subcellularLocation>
        <location evidence="8">Chromosome</location>
        <location evidence="8">Telomere</location>
    </subcellularLocation>
</comment>
<dbReference type="GO" id="GO:0031848">
    <property type="term" value="P:protection from non-homologous end joining at telomere"/>
    <property type="evidence" value="ECO:0007669"/>
    <property type="project" value="TreeGrafter"/>
</dbReference>
<dbReference type="SUPFAM" id="SSF46689">
    <property type="entry name" value="Homeodomain-like"/>
    <property type="match status" value="1"/>
</dbReference>
<evidence type="ECO:0000256" key="7">
    <source>
        <dbReference type="ARBA" id="ARBA00023242"/>
    </source>
</evidence>
<dbReference type="GO" id="GO:0070187">
    <property type="term" value="C:shelterin complex"/>
    <property type="evidence" value="ECO:0007669"/>
    <property type="project" value="TreeGrafter"/>
</dbReference>
<feature type="compositionally biased region" description="Pro residues" evidence="9">
    <location>
        <begin position="503"/>
        <end position="515"/>
    </location>
</feature>
<feature type="compositionally biased region" description="Polar residues" evidence="9">
    <location>
        <begin position="315"/>
        <end position="326"/>
    </location>
</feature>
<feature type="domain" description="TERF2-interacting telomeric protein 1 Myb" evidence="10">
    <location>
        <begin position="118"/>
        <end position="155"/>
    </location>
</feature>
<organism evidence="13 14">
    <name type="scientific">Penicillium olsonii</name>
    <dbReference type="NCBI Taxonomy" id="99116"/>
    <lineage>
        <taxon>Eukaryota</taxon>
        <taxon>Fungi</taxon>
        <taxon>Dikarya</taxon>
        <taxon>Ascomycota</taxon>
        <taxon>Pezizomycotina</taxon>
        <taxon>Eurotiomycetes</taxon>
        <taxon>Eurotiomycetidae</taxon>
        <taxon>Eurotiales</taxon>
        <taxon>Aspergillaceae</taxon>
        <taxon>Penicillium</taxon>
    </lineage>
</organism>
<feature type="compositionally biased region" description="Pro residues" evidence="9">
    <location>
        <begin position="383"/>
        <end position="415"/>
    </location>
</feature>
<keyword evidence="3 8" id="KW-0779">Telomere</keyword>
<sequence>MPTPVRIAPRIAPRRDDAPTLFRGARFWLSQTVPQRLKLKEDINKHGGIVVLLERDSDVKIVDHKRKNLPHDTYSYQYVELSIAKGKLEDLEDHRAGPSAPRPMGASNIPTKSKRSIFTLEEDRIVYDWIQHFGKTPGAPIKGVKLYQDLSELVTYNLTIPLCSWINQEQFPSHPWQSWRSRYTKNLIDKPRPGGGESLTLDEILQRAPSQASRPKILPTRVSEPTPPLRVEPKALSRVPALAQHNTNNSNSKRKRDSGPGPQSPNQSRTGIPPSKRLAVEEPAPSRSPSIQIRPPQLTARDTTTPIPGPVPVQASPSTSSISQPNAVIGITEPATPRSPRTPIPRSRSRPSSKRPEATKELPAPAPLPSRPAGDNAVANSAPAPPAPPAPPAEPAEPAEPAPTPTPAKVPPRPPGSNAFAKLAPAPAPASRPPGDNAFAKSAAPAPAPAPSRHAGENAVAKSAPAAPAAPAEPAEPAEPAPTPTPAKAPPRPPGNNAFAQLAPPPEPPAPPSRPPWNNVSAKSPAPPSRPPGDNAFAKSARFNKQIIKDRPPPKDPFKEPFDIDPAFLELPFLPSSPAPEPAEDAPEIPDIETWMDERLARGAHESHIFEALQCTSMEPTMADKVLKYLSTGKGIPRNVRGVWTPEDDQCLESQEHAKVQRALTKHGMEAYKARWDYFCGARESGFIE</sequence>
<feature type="domain" description="TRF2-interacting telomeric protein/Rap1 C-terminal" evidence="11">
    <location>
        <begin position="601"/>
        <end position="678"/>
    </location>
</feature>
<dbReference type="GO" id="GO:0010833">
    <property type="term" value="P:telomere maintenance via telomere lengthening"/>
    <property type="evidence" value="ECO:0007669"/>
    <property type="project" value="UniProtKB-UniRule"/>
</dbReference>
<dbReference type="Gene3D" id="1.10.10.60">
    <property type="entry name" value="Homeodomain-like"/>
    <property type="match status" value="1"/>
</dbReference>
<dbReference type="Proteomes" id="UP001153618">
    <property type="component" value="Unassembled WGS sequence"/>
</dbReference>